<protein>
    <submittedName>
        <fullName evidence="1">Uncharacterized protein</fullName>
    </submittedName>
</protein>
<accession>L9ULW8</accession>
<evidence type="ECO:0000313" key="2">
    <source>
        <dbReference type="Proteomes" id="UP000011585"/>
    </source>
</evidence>
<dbReference type="EMBL" id="AOHT01000044">
    <property type="protein sequence ID" value="ELY25671.1"/>
    <property type="molecule type" value="Genomic_DNA"/>
</dbReference>
<dbReference type="AlphaFoldDB" id="L9ULW8"/>
<name>L9ULW8_HALBP</name>
<evidence type="ECO:0000313" key="1">
    <source>
        <dbReference type="EMBL" id="ELY25671.1"/>
    </source>
</evidence>
<proteinExistence type="predicted"/>
<reference evidence="1 2" key="1">
    <citation type="journal article" date="2014" name="PLoS Genet.">
        <title>Phylogenetically driven sequencing of extremely halophilic archaea reveals strategies for static and dynamic osmo-response.</title>
        <authorList>
            <person name="Becker E.A."/>
            <person name="Seitzer P.M."/>
            <person name="Tritt A."/>
            <person name="Larsen D."/>
            <person name="Krusor M."/>
            <person name="Yao A.I."/>
            <person name="Wu D."/>
            <person name="Madern D."/>
            <person name="Eisen J.A."/>
            <person name="Darling A.E."/>
            <person name="Facciotti M.T."/>
        </authorList>
    </citation>
    <scope>NUCLEOTIDE SEQUENCE [LARGE SCALE GENOMIC DNA]</scope>
    <source>
        <strain evidence="1 2">DSM 11551</strain>
    </source>
</reference>
<sequence>MSRKIHTDAEVHGDTVSMNLQVLFRDTSGHIDGPIVAISRYSLFPKPSNWID</sequence>
<dbReference type="Proteomes" id="UP000011585">
    <property type="component" value="Unassembled WGS sequence"/>
</dbReference>
<organism evidence="1 2">
    <name type="scientific">Halogeometricum borinquense (strain ATCC 700274 / DSM 11551 / JCM 10706 / KCTC 4070 / PR3)</name>
    <dbReference type="NCBI Taxonomy" id="469382"/>
    <lineage>
        <taxon>Archaea</taxon>
        <taxon>Methanobacteriati</taxon>
        <taxon>Methanobacteriota</taxon>
        <taxon>Stenosarchaea group</taxon>
        <taxon>Halobacteria</taxon>
        <taxon>Halobacteriales</taxon>
        <taxon>Haloferacaceae</taxon>
        <taxon>Halogeometricum</taxon>
    </lineage>
</organism>
<comment type="caution">
    <text evidence="1">The sequence shown here is derived from an EMBL/GenBank/DDBJ whole genome shotgun (WGS) entry which is preliminary data.</text>
</comment>
<gene>
    <name evidence="1" type="ORF">C499_14350</name>
</gene>